<sequence length="184" mass="19865">MDLAAIAHRLDAAEGICRVVIETPKGSRSKYTWDSSIEAFELSALLPAGMSFPLDFGLVPSTLADDGDPLDIFVIGDEPAAVGCVIDVHVLGVIKAEQTERGRTFRNDRLIGRGALSVSYDHARHVSDLGKPFVDHLGRWFSNYNALKGKGFEVIGIGDSAEAIRIILEATRRCEASRNAGTDP</sequence>
<dbReference type="Proteomes" id="UP000570166">
    <property type="component" value="Unassembled WGS sequence"/>
</dbReference>
<dbReference type="SUPFAM" id="SSF50324">
    <property type="entry name" value="Inorganic pyrophosphatase"/>
    <property type="match status" value="1"/>
</dbReference>
<dbReference type="GO" id="GO:0006796">
    <property type="term" value="P:phosphate-containing compound metabolic process"/>
    <property type="evidence" value="ECO:0007669"/>
    <property type="project" value="InterPro"/>
</dbReference>
<dbReference type="Gene3D" id="3.90.80.10">
    <property type="entry name" value="Inorganic pyrophosphatase"/>
    <property type="match status" value="1"/>
</dbReference>
<protein>
    <recommendedName>
        <fullName evidence="2">inorganic diphosphatase</fullName>
        <ecNumber evidence="2">3.6.1.1</ecNumber>
    </recommendedName>
</protein>
<evidence type="ECO:0000256" key="2">
    <source>
        <dbReference type="ARBA" id="ARBA00012146"/>
    </source>
</evidence>
<organism evidence="6 7">
    <name type="scientific">Sphingomonas chungangi</name>
    <dbReference type="NCBI Taxonomy" id="2683589"/>
    <lineage>
        <taxon>Bacteria</taxon>
        <taxon>Pseudomonadati</taxon>
        <taxon>Pseudomonadota</taxon>
        <taxon>Alphaproteobacteria</taxon>
        <taxon>Sphingomonadales</taxon>
        <taxon>Sphingomonadaceae</taxon>
        <taxon>Sphingomonas</taxon>
    </lineage>
</organism>
<dbReference type="GO" id="GO:0005737">
    <property type="term" value="C:cytoplasm"/>
    <property type="evidence" value="ECO:0007669"/>
    <property type="project" value="InterPro"/>
</dbReference>
<proteinExistence type="predicted"/>
<name>A0A838L9I2_9SPHN</name>
<dbReference type="InterPro" id="IPR036649">
    <property type="entry name" value="Pyrophosphatase_sf"/>
</dbReference>
<dbReference type="AlphaFoldDB" id="A0A838L9I2"/>
<keyword evidence="5" id="KW-0460">Magnesium</keyword>
<gene>
    <name evidence="6" type="ORF">HZF05_17770</name>
</gene>
<evidence type="ECO:0000256" key="5">
    <source>
        <dbReference type="ARBA" id="ARBA00022842"/>
    </source>
</evidence>
<dbReference type="EMBL" id="JACEIB010000026">
    <property type="protein sequence ID" value="MBA2935931.1"/>
    <property type="molecule type" value="Genomic_DNA"/>
</dbReference>
<reference evidence="6 7" key="1">
    <citation type="submission" date="2020-07" db="EMBL/GenBank/DDBJ databases">
        <authorList>
            <person name="Sun Q."/>
        </authorList>
    </citation>
    <scope>NUCLEOTIDE SEQUENCE [LARGE SCALE GENOMIC DNA]</scope>
    <source>
        <strain evidence="6 7">CGMCC 1.13654</strain>
    </source>
</reference>
<dbReference type="RefSeq" id="WP_160363116.1">
    <property type="nucleotide sequence ID" value="NZ_JACEIB010000026.1"/>
</dbReference>
<dbReference type="PANTHER" id="PTHR10286">
    <property type="entry name" value="INORGANIC PYROPHOSPHATASE"/>
    <property type="match status" value="1"/>
</dbReference>
<evidence type="ECO:0000256" key="1">
    <source>
        <dbReference type="ARBA" id="ARBA00001946"/>
    </source>
</evidence>
<evidence type="ECO:0000313" key="7">
    <source>
        <dbReference type="Proteomes" id="UP000570166"/>
    </source>
</evidence>
<evidence type="ECO:0000256" key="4">
    <source>
        <dbReference type="ARBA" id="ARBA00022801"/>
    </source>
</evidence>
<dbReference type="GO" id="GO:0000287">
    <property type="term" value="F:magnesium ion binding"/>
    <property type="evidence" value="ECO:0007669"/>
    <property type="project" value="InterPro"/>
</dbReference>
<evidence type="ECO:0000313" key="6">
    <source>
        <dbReference type="EMBL" id="MBA2935931.1"/>
    </source>
</evidence>
<dbReference type="InterPro" id="IPR008162">
    <property type="entry name" value="Pyrophosphatase"/>
</dbReference>
<dbReference type="Pfam" id="PF00719">
    <property type="entry name" value="Pyrophosphatase"/>
    <property type="match status" value="1"/>
</dbReference>
<keyword evidence="4" id="KW-0378">Hydrolase</keyword>
<dbReference type="PROSITE" id="PS00387">
    <property type="entry name" value="PPASE"/>
    <property type="match status" value="1"/>
</dbReference>
<comment type="cofactor">
    <cofactor evidence="1">
        <name>Mg(2+)</name>
        <dbReference type="ChEBI" id="CHEBI:18420"/>
    </cofactor>
</comment>
<dbReference type="GO" id="GO:0004427">
    <property type="term" value="F:inorganic diphosphate phosphatase activity"/>
    <property type="evidence" value="ECO:0007669"/>
    <property type="project" value="UniProtKB-EC"/>
</dbReference>
<keyword evidence="3" id="KW-0479">Metal-binding</keyword>
<accession>A0A838L9I2</accession>
<evidence type="ECO:0000256" key="3">
    <source>
        <dbReference type="ARBA" id="ARBA00022723"/>
    </source>
</evidence>
<dbReference type="EC" id="3.6.1.1" evidence="2"/>
<comment type="caution">
    <text evidence="6">The sequence shown here is derived from an EMBL/GenBank/DDBJ whole genome shotgun (WGS) entry which is preliminary data.</text>
</comment>
<keyword evidence="7" id="KW-1185">Reference proteome</keyword>